<keyword evidence="10" id="KW-1015">Disulfide bond</keyword>
<dbReference type="InterPro" id="IPR035972">
    <property type="entry name" value="GLA-like_dom_SF"/>
</dbReference>
<evidence type="ECO:0000256" key="10">
    <source>
        <dbReference type="ARBA" id="ARBA00023157"/>
    </source>
</evidence>
<dbReference type="InterPro" id="IPR058704">
    <property type="entry name" value="BGLAP-like_C"/>
</dbReference>
<keyword evidence="15" id="KW-1185">Reference proteome</keyword>
<sequence>VRAMKSVLRCVTLCLILAIALGFDSGESNESYEDVFLHPYNANTFINNHGRNNYNRYMPRRKSPAERQSEICEDYWPCRFMARQHGSQSAYQKYFGQQRRNVGLRY</sequence>
<dbReference type="GO" id="GO:0005576">
    <property type="term" value="C:extracellular region"/>
    <property type="evidence" value="ECO:0007669"/>
    <property type="project" value="UniProtKB-SubCell"/>
</dbReference>
<evidence type="ECO:0000256" key="6">
    <source>
        <dbReference type="ARBA" id="ARBA00022525"/>
    </source>
</evidence>
<accession>A0A8J4T155</accession>
<dbReference type="InterPro" id="IPR027118">
    <property type="entry name" value="MGP"/>
</dbReference>
<dbReference type="PANTHER" id="PTHR10109">
    <property type="entry name" value="MATRIX GLA PROTEIN"/>
    <property type="match status" value="1"/>
</dbReference>
<keyword evidence="4" id="KW-0217">Developmental protein</keyword>
<evidence type="ECO:0000259" key="13">
    <source>
        <dbReference type="PROSITE" id="PS50998"/>
    </source>
</evidence>
<protein>
    <recommendedName>
        <fullName evidence="3">Matrix Gla protein</fullName>
    </recommendedName>
</protein>
<dbReference type="GO" id="GO:0005509">
    <property type="term" value="F:calcium ion binding"/>
    <property type="evidence" value="ECO:0007669"/>
    <property type="project" value="InterPro"/>
</dbReference>
<dbReference type="Proteomes" id="UP000727407">
    <property type="component" value="Unassembled WGS sequence"/>
</dbReference>
<keyword evidence="6" id="KW-0964">Secreted</keyword>
<evidence type="ECO:0000256" key="7">
    <source>
        <dbReference type="ARBA" id="ARBA00022553"/>
    </source>
</evidence>
<comment type="subcellular location">
    <subcellularLocation>
        <location evidence="1">Secreted</location>
    </subcellularLocation>
</comment>
<dbReference type="EMBL" id="QNUK01001512">
    <property type="protein sequence ID" value="KAF5880273.1"/>
    <property type="molecule type" value="Genomic_DNA"/>
</dbReference>
<evidence type="ECO:0000256" key="4">
    <source>
        <dbReference type="ARBA" id="ARBA00022473"/>
    </source>
</evidence>
<keyword evidence="12" id="KW-0732">Signal</keyword>
<organism evidence="14 15">
    <name type="scientific">Clarias magur</name>
    <name type="common">Asian catfish</name>
    <name type="synonym">Macropteronotus magur</name>
    <dbReference type="NCBI Taxonomy" id="1594786"/>
    <lineage>
        <taxon>Eukaryota</taxon>
        <taxon>Metazoa</taxon>
        <taxon>Chordata</taxon>
        <taxon>Craniata</taxon>
        <taxon>Vertebrata</taxon>
        <taxon>Euteleostomi</taxon>
        <taxon>Actinopterygii</taxon>
        <taxon>Neopterygii</taxon>
        <taxon>Teleostei</taxon>
        <taxon>Ostariophysi</taxon>
        <taxon>Siluriformes</taxon>
        <taxon>Clariidae</taxon>
        <taxon>Clarias</taxon>
    </lineage>
</organism>
<dbReference type="PANTHER" id="PTHR10109:SF0">
    <property type="entry name" value="MATRIX GLA PROTEIN"/>
    <property type="match status" value="1"/>
</dbReference>
<feature type="chain" id="PRO_5035171339" description="Matrix Gla protein" evidence="12">
    <location>
        <begin position="23"/>
        <end position="106"/>
    </location>
</feature>
<dbReference type="SUPFAM" id="SSF57630">
    <property type="entry name" value="GLA-domain"/>
    <property type="match status" value="1"/>
</dbReference>
<keyword evidence="11" id="KW-0891">Chondrogenesis</keyword>
<keyword evidence="5" id="KW-0301">Gamma-carboxyglutamic acid</keyword>
<proteinExistence type="inferred from homology"/>
<keyword evidence="9" id="KW-0892">Osteogenesis</keyword>
<dbReference type="GO" id="GO:0031012">
    <property type="term" value="C:extracellular matrix"/>
    <property type="evidence" value="ECO:0007669"/>
    <property type="project" value="InterPro"/>
</dbReference>
<keyword evidence="7" id="KW-0597">Phosphoprotein</keyword>
<dbReference type="InterPro" id="IPR000294">
    <property type="entry name" value="GLA_domain"/>
</dbReference>
<dbReference type="PROSITE" id="PS50998">
    <property type="entry name" value="GLA_2"/>
    <property type="match status" value="1"/>
</dbReference>
<evidence type="ECO:0000256" key="2">
    <source>
        <dbReference type="ARBA" id="ARBA00008850"/>
    </source>
</evidence>
<evidence type="ECO:0000256" key="8">
    <source>
        <dbReference type="ARBA" id="ARBA00022782"/>
    </source>
</evidence>
<dbReference type="GO" id="GO:0001503">
    <property type="term" value="P:ossification"/>
    <property type="evidence" value="ECO:0007669"/>
    <property type="project" value="UniProtKB-KW"/>
</dbReference>
<feature type="domain" description="Gla" evidence="13">
    <location>
        <begin position="50"/>
        <end position="96"/>
    </location>
</feature>
<dbReference type="OrthoDB" id="8958520at2759"/>
<evidence type="ECO:0000313" key="15">
    <source>
        <dbReference type="Proteomes" id="UP000727407"/>
    </source>
</evidence>
<evidence type="ECO:0000256" key="11">
    <source>
        <dbReference type="ARBA" id="ARBA00023188"/>
    </source>
</evidence>
<evidence type="ECO:0000256" key="5">
    <source>
        <dbReference type="ARBA" id="ARBA00022479"/>
    </source>
</evidence>
<reference evidence="14" key="1">
    <citation type="submission" date="2020-07" db="EMBL/GenBank/DDBJ databases">
        <title>Clarias magur genome sequencing, assembly and annotation.</title>
        <authorList>
            <person name="Kushwaha B."/>
            <person name="Kumar R."/>
            <person name="Das P."/>
            <person name="Joshi C.G."/>
            <person name="Kumar D."/>
            <person name="Nagpure N.S."/>
            <person name="Pandey M."/>
            <person name="Agarwal S."/>
            <person name="Srivastava S."/>
            <person name="Singh M."/>
            <person name="Sahoo L."/>
            <person name="Jayasankar P."/>
            <person name="Meher P.K."/>
            <person name="Koringa P.G."/>
            <person name="Iquebal M.A."/>
            <person name="Das S.P."/>
            <person name="Bit A."/>
            <person name="Patnaik S."/>
            <person name="Patel N."/>
            <person name="Shah T.M."/>
            <person name="Hinsu A."/>
            <person name="Jena J.K."/>
        </authorList>
    </citation>
    <scope>NUCLEOTIDE SEQUENCE</scope>
    <source>
        <strain evidence="14">CIFAMagur01</strain>
        <tissue evidence="14">Testis</tissue>
    </source>
</reference>
<evidence type="ECO:0000256" key="12">
    <source>
        <dbReference type="SAM" id="SignalP"/>
    </source>
</evidence>
<dbReference type="GO" id="GO:0051216">
    <property type="term" value="P:cartilage development"/>
    <property type="evidence" value="ECO:0007669"/>
    <property type="project" value="UniProtKB-KW"/>
</dbReference>
<evidence type="ECO:0000256" key="1">
    <source>
        <dbReference type="ARBA" id="ARBA00004613"/>
    </source>
</evidence>
<evidence type="ECO:0000256" key="9">
    <source>
        <dbReference type="ARBA" id="ARBA00022855"/>
    </source>
</evidence>
<name>A0A8J4T155_CLAMG</name>
<dbReference type="Pfam" id="PF25890">
    <property type="entry name" value="BGLAP_C"/>
    <property type="match status" value="1"/>
</dbReference>
<dbReference type="AlphaFoldDB" id="A0A8J4T155"/>
<evidence type="ECO:0000256" key="3">
    <source>
        <dbReference type="ARBA" id="ARBA00017145"/>
    </source>
</evidence>
<keyword evidence="8" id="KW-0221">Differentiation</keyword>
<feature type="signal peptide" evidence="12">
    <location>
        <begin position="1"/>
        <end position="22"/>
    </location>
</feature>
<comment type="similarity">
    <text evidence="2">Belongs to the osteocalcin/matrix Gla protein family.</text>
</comment>
<comment type="caution">
    <text evidence="14">The sequence shown here is derived from an EMBL/GenBank/DDBJ whole genome shotgun (WGS) entry which is preliminary data.</text>
</comment>
<feature type="non-terminal residue" evidence="14">
    <location>
        <position position="1"/>
    </location>
</feature>
<evidence type="ECO:0000313" key="14">
    <source>
        <dbReference type="EMBL" id="KAF5880273.1"/>
    </source>
</evidence>
<gene>
    <name evidence="14" type="ORF">DAT39_023225</name>
</gene>
<dbReference type="GO" id="GO:0030154">
    <property type="term" value="P:cell differentiation"/>
    <property type="evidence" value="ECO:0007669"/>
    <property type="project" value="UniProtKB-KW"/>
</dbReference>